<organism evidence="1 2">
    <name type="scientific">Epilithonimonas vandammei</name>
    <dbReference type="NCBI Taxonomy" id="2487072"/>
    <lineage>
        <taxon>Bacteria</taxon>
        <taxon>Pseudomonadati</taxon>
        <taxon>Bacteroidota</taxon>
        <taxon>Flavobacteriia</taxon>
        <taxon>Flavobacteriales</taxon>
        <taxon>Weeksellaceae</taxon>
        <taxon>Chryseobacterium group</taxon>
        <taxon>Epilithonimonas</taxon>
    </lineage>
</organism>
<accession>A0A3G8ZEJ5</accession>
<sequence length="66" mass="7193">MKKLKKMKNFSSLENKMLKDLKAVQGGIVAGSSHSAASNAGGNSDTDHYSDASPGVWTFDYRTWNI</sequence>
<evidence type="ECO:0000313" key="2">
    <source>
        <dbReference type="Proteomes" id="UP000272316"/>
    </source>
</evidence>
<name>A0A3G8ZEJ5_9FLAO</name>
<protein>
    <submittedName>
        <fullName evidence="1">Grasp-with-spasm system A modified peptide</fullName>
    </submittedName>
</protein>
<dbReference type="Proteomes" id="UP000272316">
    <property type="component" value="Chromosome"/>
</dbReference>
<reference evidence="2" key="1">
    <citation type="submission" date="2018-11" db="EMBL/GenBank/DDBJ databases">
        <title>Proposal to divide the Flavobacteriaceae and reorganize its genera based on Amino Acid Identity values calculated from whole genome sequences.</title>
        <authorList>
            <person name="Nicholson A.C."/>
            <person name="Gulvik C.A."/>
            <person name="Whitney A.M."/>
            <person name="Sheth M."/>
            <person name="Batra D."/>
            <person name="Pryor J."/>
            <person name="Bernardet J.-F."/>
            <person name="Hugo C."/>
            <person name="Kampfer P."/>
            <person name="Newman J.D."/>
            <person name="McQuiston J.R."/>
        </authorList>
    </citation>
    <scope>NUCLEOTIDE SEQUENCE [LARGE SCALE GENOMIC DNA]</scope>
    <source>
        <strain evidence="2">H6466</strain>
    </source>
</reference>
<gene>
    <name evidence="1" type="ORF">EIB75_08090</name>
</gene>
<dbReference type="RefSeq" id="WP_124986325.1">
    <property type="nucleotide sequence ID" value="NZ_CP034160.1"/>
</dbReference>
<dbReference type="EMBL" id="CP034160">
    <property type="protein sequence ID" value="AZI55205.1"/>
    <property type="molecule type" value="Genomic_DNA"/>
</dbReference>
<dbReference type="AlphaFoldDB" id="A0A3G8ZEJ5"/>
<dbReference type="KEGG" id="eva:EIB75_08090"/>
<evidence type="ECO:0000313" key="1">
    <source>
        <dbReference type="EMBL" id="AZI55205.1"/>
    </source>
</evidence>
<proteinExistence type="predicted"/>